<keyword evidence="2" id="KW-1185">Reference proteome</keyword>
<dbReference type="Gene3D" id="3.60.15.10">
    <property type="entry name" value="Ribonuclease Z/Hydroxyacylglutathione hydrolase-like"/>
    <property type="match status" value="1"/>
</dbReference>
<dbReference type="Proteomes" id="UP000317648">
    <property type="component" value="Chromosome"/>
</dbReference>
<dbReference type="InterPro" id="IPR036866">
    <property type="entry name" value="RibonucZ/Hydroxyglut_hydro"/>
</dbReference>
<dbReference type="KEGG" id="lcre:Pla8534_51260"/>
<evidence type="ECO:0000313" key="1">
    <source>
        <dbReference type="EMBL" id="QDU97280.1"/>
    </source>
</evidence>
<organism evidence="1 2">
    <name type="scientific">Lignipirellula cremea</name>
    <dbReference type="NCBI Taxonomy" id="2528010"/>
    <lineage>
        <taxon>Bacteria</taxon>
        <taxon>Pseudomonadati</taxon>
        <taxon>Planctomycetota</taxon>
        <taxon>Planctomycetia</taxon>
        <taxon>Pirellulales</taxon>
        <taxon>Pirellulaceae</taxon>
        <taxon>Lignipirellula</taxon>
    </lineage>
</organism>
<dbReference type="EMBL" id="CP036433">
    <property type="protein sequence ID" value="QDU97280.1"/>
    <property type="molecule type" value="Genomic_DNA"/>
</dbReference>
<protein>
    <submittedName>
        <fullName evidence="1">Beta-lactamase superfamily domain protein</fullName>
    </submittedName>
</protein>
<dbReference type="AlphaFoldDB" id="A0A518DZK7"/>
<proteinExistence type="predicted"/>
<sequence length="307" mass="34831">MYDADAPWTVRRSSFRRELYGSRTTCFFYRHHDTFIVIDHGLGVETVSDYILAMLAGESDRTHVIHCIQTHYHEDHLAGLRASSLLFAKNLVLRFYSPELSAYREEDGDGCDDTVMEQVLEATFQERFWPVTLPMLDSIGARREHLSYRPGETIKIGDVRVHTIPLSHPGGCSGLRLETSGSGAIVIATDYEPPEKPEAEVVEFFSRSKLLIADMQYRDEEYTGERSIGGVAMSRVGWGHGTPDRILPAILACSQRPERVLISHHDPKRSDMELRMYFEESLDRLESLSGRVPFAYEFAHDGDVFGV</sequence>
<evidence type="ECO:0000313" key="2">
    <source>
        <dbReference type="Proteomes" id="UP000317648"/>
    </source>
</evidence>
<accession>A0A518DZK7</accession>
<gene>
    <name evidence="1" type="ORF">Pla8534_51260</name>
</gene>
<name>A0A518DZK7_9BACT</name>
<dbReference type="SUPFAM" id="SSF56281">
    <property type="entry name" value="Metallo-hydrolase/oxidoreductase"/>
    <property type="match status" value="1"/>
</dbReference>
<reference evidence="1 2" key="1">
    <citation type="submission" date="2019-02" db="EMBL/GenBank/DDBJ databases">
        <title>Deep-cultivation of Planctomycetes and their phenomic and genomic characterization uncovers novel biology.</title>
        <authorList>
            <person name="Wiegand S."/>
            <person name="Jogler M."/>
            <person name="Boedeker C."/>
            <person name="Pinto D."/>
            <person name="Vollmers J."/>
            <person name="Rivas-Marin E."/>
            <person name="Kohn T."/>
            <person name="Peeters S.H."/>
            <person name="Heuer A."/>
            <person name="Rast P."/>
            <person name="Oberbeckmann S."/>
            <person name="Bunk B."/>
            <person name="Jeske O."/>
            <person name="Meyerdierks A."/>
            <person name="Storesund J.E."/>
            <person name="Kallscheuer N."/>
            <person name="Luecker S."/>
            <person name="Lage O.M."/>
            <person name="Pohl T."/>
            <person name="Merkel B.J."/>
            <person name="Hornburger P."/>
            <person name="Mueller R.-W."/>
            <person name="Bruemmer F."/>
            <person name="Labrenz M."/>
            <person name="Spormann A.M."/>
            <person name="Op den Camp H."/>
            <person name="Overmann J."/>
            <person name="Amann R."/>
            <person name="Jetten M.S.M."/>
            <person name="Mascher T."/>
            <person name="Medema M.H."/>
            <person name="Devos D.P."/>
            <person name="Kaster A.-K."/>
            <person name="Ovreas L."/>
            <person name="Rohde M."/>
            <person name="Galperin M.Y."/>
            <person name="Jogler C."/>
        </authorList>
    </citation>
    <scope>NUCLEOTIDE SEQUENCE [LARGE SCALE GENOMIC DNA]</scope>
    <source>
        <strain evidence="1 2">Pla85_3_4</strain>
    </source>
</reference>
<dbReference type="RefSeq" id="WP_197442565.1">
    <property type="nucleotide sequence ID" value="NZ_CP036433.1"/>
</dbReference>